<gene>
    <name evidence="6" type="ORF">CMU_007390</name>
</gene>
<evidence type="ECO:0000256" key="1">
    <source>
        <dbReference type="ARBA" id="ARBA00004123"/>
    </source>
</evidence>
<dbReference type="GO" id="GO:0005634">
    <property type="term" value="C:nucleus"/>
    <property type="evidence" value="ECO:0007669"/>
    <property type="project" value="UniProtKB-SubCell"/>
</dbReference>
<dbReference type="Proteomes" id="UP000001460">
    <property type="component" value="Unassembled WGS sequence"/>
</dbReference>
<keyword evidence="4" id="KW-0539">Nucleus</keyword>
<dbReference type="VEuPathDB" id="CryptoDB:CMU_007390"/>
<dbReference type="EMBL" id="DS989729">
    <property type="protein sequence ID" value="EEA06249.1"/>
    <property type="molecule type" value="Genomic_DNA"/>
</dbReference>
<dbReference type="InterPro" id="IPR002775">
    <property type="entry name" value="DNA/RNA-bd_Alba-like"/>
</dbReference>
<dbReference type="AlphaFoldDB" id="B6ADF8"/>
<keyword evidence="3" id="KW-0694">RNA-binding</keyword>
<evidence type="ECO:0000256" key="2">
    <source>
        <dbReference type="ARBA" id="ARBA00008018"/>
    </source>
</evidence>
<dbReference type="Gene3D" id="3.30.110.20">
    <property type="entry name" value="Alba-like domain"/>
    <property type="match status" value="1"/>
</dbReference>
<reference evidence="6" key="1">
    <citation type="submission" date="2008-06" db="EMBL/GenBank/DDBJ databases">
        <authorList>
            <person name="Lorenzi H."/>
            <person name="Inman J."/>
            <person name="Miller J."/>
            <person name="Schobel S."/>
            <person name="Amedeo P."/>
            <person name="Caler E.V."/>
            <person name="da Silva J."/>
        </authorList>
    </citation>
    <scope>NUCLEOTIDE SEQUENCE [LARGE SCALE GENOMIC DNA]</scope>
    <source>
        <strain evidence="6">RN66</strain>
    </source>
</reference>
<name>B6ADF8_CRYMR</name>
<dbReference type="OMA" id="IERCPDE"/>
<sequence>MVVHKVQNSNFEDTIETREQGKTIENLKPLVKQPIERCPDEIRVQQTRSIRDLVEIASEKFRKDGFKSIRVRASGRAIPNAIAVCEIVKRRIPNLHQQTDISLQSIPHELIQKTGDSLDDVTTKIINRSVACIEITLSTFALDKENPGYQQPIDQSFVKEAVLDAVQSTSLNKKVSSRYARRRYSKNIVDRIEQSIV</sequence>
<dbReference type="SUPFAM" id="SSF82704">
    <property type="entry name" value="AlbA-like"/>
    <property type="match status" value="1"/>
</dbReference>
<dbReference type="OrthoDB" id="424402at2759"/>
<dbReference type="RefSeq" id="XP_002140598.1">
    <property type="nucleotide sequence ID" value="XM_002140562.1"/>
</dbReference>
<evidence type="ECO:0000313" key="6">
    <source>
        <dbReference type="EMBL" id="EEA06249.1"/>
    </source>
</evidence>
<protein>
    <recommendedName>
        <fullName evidence="5">DNA/RNA-binding protein Alba-like domain-containing protein</fullName>
    </recommendedName>
</protein>
<evidence type="ECO:0000313" key="7">
    <source>
        <dbReference type="Proteomes" id="UP000001460"/>
    </source>
</evidence>
<organism evidence="6 7">
    <name type="scientific">Cryptosporidium muris (strain RN66)</name>
    <dbReference type="NCBI Taxonomy" id="441375"/>
    <lineage>
        <taxon>Eukaryota</taxon>
        <taxon>Sar</taxon>
        <taxon>Alveolata</taxon>
        <taxon>Apicomplexa</taxon>
        <taxon>Conoidasida</taxon>
        <taxon>Coccidia</taxon>
        <taxon>Eucoccidiorida</taxon>
        <taxon>Eimeriorina</taxon>
        <taxon>Cryptosporidiidae</taxon>
        <taxon>Cryptosporidium</taxon>
    </lineage>
</organism>
<dbReference type="InterPro" id="IPR051958">
    <property type="entry name" value="Alba-like_NAB"/>
</dbReference>
<dbReference type="Pfam" id="PF01918">
    <property type="entry name" value="Alba"/>
    <property type="match status" value="1"/>
</dbReference>
<dbReference type="GeneID" id="6995714"/>
<accession>B6ADF8</accession>
<dbReference type="InterPro" id="IPR036882">
    <property type="entry name" value="Alba-like_dom_sf"/>
</dbReference>
<proteinExistence type="inferred from homology"/>
<comment type="subcellular location">
    <subcellularLocation>
        <location evidence="1">Nucleus</location>
    </subcellularLocation>
</comment>
<dbReference type="PANTHER" id="PTHR13516">
    <property type="entry name" value="RIBONUCLEASE P SUBUNIT P25"/>
    <property type="match status" value="1"/>
</dbReference>
<dbReference type="eggNOG" id="KOG2567">
    <property type="taxonomic scope" value="Eukaryota"/>
</dbReference>
<evidence type="ECO:0000256" key="4">
    <source>
        <dbReference type="ARBA" id="ARBA00023242"/>
    </source>
</evidence>
<dbReference type="GO" id="GO:0003723">
    <property type="term" value="F:RNA binding"/>
    <property type="evidence" value="ECO:0007669"/>
    <property type="project" value="UniProtKB-KW"/>
</dbReference>
<dbReference type="STRING" id="441375.B6ADF8"/>
<evidence type="ECO:0000256" key="3">
    <source>
        <dbReference type="ARBA" id="ARBA00022884"/>
    </source>
</evidence>
<evidence type="ECO:0000259" key="5">
    <source>
        <dbReference type="Pfam" id="PF01918"/>
    </source>
</evidence>
<comment type="similarity">
    <text evidence="2">Belongs to the histone-like Alba family.</text>
</comment>
<keyword evidence="7" id="KW-1185">Reference proteome</keyword>
<feature type="domain" description="DNA/RNA-binding protein Alba-like" evidence="5">
    <location>
        <begin position="41"/>
        <end position="103"/>
    </location>
</feature>